<dbReference type="PANTHER" id="PTHR30432:SF1">
    <property type="entry name" value="DNA-BINDING TRANSCRIPTIONAL DUAL REGULATOR MODE"/>
    <property type="match status" value="1"/>
</dbReference>
<name>A0A1M7SAP0_9BACT</name>
<dbReference type="STRING" id="1121455.SAMN02745728_00691"/>
<dbReference type="RefSeq" id="WP_072696382.1">
    <property type="nucleotide sequence ID" value="NZ_FRDI01000003.1"/>
</dbReference>
<organism evidence="2 3">
    <name type="scientific">Desulfovibrio litoralis DSM 11393</name>
    <dbReference type="NCBI Taxonomy" id="1121455"/>
    <lineage>
        <taxon>Bacteria</taxon>
        <taxon>Pseudomonadati</taxon>
        <taxon>Thermodesulfobacteriota</taxon>
        <taxon>Desulfovibrionia</taxon>
        <taxon>Desulfovibrionales</taxon>
        <taxon>Desulfovibrionaceae</taxon>
        <taxon>Desulfovibrio</taxon>
    </lineage>
</organism>
<dbReference type="Proteomes" id="UP000186469">
    <property type="component" value="Unassembled WGS sequence"/>
</dbReference>
<protein>
    <submittedName>
        <fullName evidence="2">Molybdate transport system regulatory protein</fullName>
    </submittedName>
</protein>
<dbReference type="InterPro" id="IPR036390">
    <property type="entry name" value="WH_DNA-bd_sf"/>
</dbReference>
<feature type="domain" description="HTH lysR-type" evidence="1">
    <location>
        <begin position="36"/>
        <end position="93"/>
    </location>
</feature>
<dbReference type="SUPFAM" id="SSF46785">
    <property type="entry name" value="Winged helix' DNA-binding domain"/>
    <property type="match status" value="1"/>
</dbReference>
<dbReference type="AlphaFoldDB" id="A0A1M7SAP0"/>
<dbReference type="PANTHER" id="PTHR30432">
    <property type="entry name" value="TRANSCRIPTIONAL REGULATOR MODE"/>
    <property type="match status" value="1"/>
</dbReference>
<keyword evidence="3" id="KW-1185">Reference proteome</keyword>
<dbReference type="Gene3D" id="1.10.10.10">
    <property type="entry name" value="Winged helix-like DNA-binding domain superfamily/Winged helix DNA-binding domain"/>
    <property type="match status" value="1"/>
</dbReference>
<sequence>MSSILQDKLKTCNHQLKIKVWLTSQDQTLISPGLVELLCLINAQGSLQSAAKQLSWSYRMAWGRLRKAEEHLGFSLVEKHSGNKGGLVLSQAGLELIEKYQALMKNVQLFAEEQMKNLFLS</sequence>
<dbReference type="GO" id="GO:0003700">
    <property type="term" value="F:DNA-binding transcription factor activity"/>
    <property type="evidence" value="ECO:0007669"/>
    <property type="project" value="InterPro"/>
</dbReference>
<gene>
    <name evidence="2" type="ORF">SAMN02745728_00691</name>
</gene>
<evidence type="ECO:0000313" key="3">
    <source>
        <dbReference type="Proteomes" id="UP000186469"/>
    </source>
</evidence>
<dbReference type="InterPro" id="IPR000847">
    <property type="entry name" value="LysR_HTH_N"/>
</dbReference>
<evidence type="ECO:0000259" key="1">
    <source>
        <dbReference type="Pfam" id="PF00126"/>
    </source>
</evidence>
<accession>A0A1M7SAP0</accession>
<evidence type="ECO:0000313" key="2">
    <source>
        <dbReference type="EMBL" id="SHN55580.1"/>
    </source>
</evidence>
<dbReference type="EMBL" id="FRDI01000003">
    <property type="protein sequence ID" value="SHN55580.1"/>
    <property type="molecule type" value="Genomic_DNA"/>
</dbReference>
<proteinExistence type="predicted"/>
<dbReference type="OrthoDB" id="9800709at2"/>
<dbReference type="Pfam" id="PF00126">
    <property type="entry name" value="HTH_1"/>
    <property type="match status" value="1"/>
</dbReference>
<dbReference type="InterPro" id="IPR051815">
    <property type="entry name" value="Molybdate_resp_trans_reg"/>
</dbReference>
<reference evidence="2 3" key="1">
    <citation type="submission" date="2016-12" db="EMBL/GenBank/DDBJ databases">
        <authorList>
            <person name="Song W.-J."/>
            <person name="Kurnit D.M."/>
        </authorList>
    </citation>
    <scope>NUCLEOTIDE SEQUENCE [LARGE SCALE GENOMIC DNA]</scope>
    <source>
        <strain evidence="2 3">DSM 11393</strain>
    </source>
</reference>
<dbReference type="InterPro" id="IPR036388">
    <property type="entry name" value="WH-like_DNA-bd_sf"/>
</dbReference>